<sequence length="484" mass="56838">MEWKQKANTIIEKIQQGQQHLVQREVVEIEQQLKKIEELSNAELLFLHHTVALFYQAEKNYSLASHHFQQAIKHRYRDKEAEEIWLQAHLAFAKLDEQIKQFSQARMTLAKVLQYLEKKQADHTEIALVYQRIGWLFYQEEELHQAHTQMEQARKLLLEELEPVDPMVMKVTDQLADIYVALEQPELAIQLFDNIIAREDTLLSDEGKATLLMKTGELHFHIDLKKARRIIDHAVKLVNTEHPLSVRGFMLLAEIEENLTAFPRAVKYYERALEIINQKYEKDHFLVVFLYSKLGTISLKMGEDQKAKRFLEVGLPLSDKYPKIRMQFLYALGKIYSKQEIYDQALDMFTDFLQGLEAKDKMRTLAYANTLQAIAYNFLMQADVDNAIVRYHEALSIYEKLGSNCHNEKGLTAIRLGYSYYQAGEIKQAEKYYELGAETIEKVNDQAIKQEAYLALIEFYKETNQPKKQYQYEHKLIQFNKKSI</sequence>
<dbReference type="RefSeq" id="WP_153835173.1">
    <property type="nucleotide sequence ID" value="NZ_JBHUMW010000054.1"/>
</dbReference>
<dbReference type="SUPFAM" id="SSF48452">
    <property type="entry name" value="TPR-like"/>
    <property type="match status" value="3"/>
</dbReference>
<dbReference type="InterPro" id="IPR011990">
    <property type="entry name" value="TPR-like_helical_dom_sf"/>
</dbReference>
<evidence type="ECO:0000313" key="3">
    <source>
        <dbReference type="EMBL" id="MRI66454.1"/>
    </source>
</evidence>
<comment type="caution">
    <text evidence="3">The sequence shown here is derived from an EMBL/GenBank/DDBJ whole genome shotgun (WGS) entry which is preliminary data.</text>
</comment>
<dbReference type="Proteomes" id="UP000435187">
    <property type="component" value="Unassembled WGS sequence"/>
</dbReference>
<dbReference type="AlphaFoldDB" id="A0A6N7QY86"/>
<dbReference type="Pfam" id="PF13424">
    <property type="entry name" value="TPR_12"/>
    <property type="match status" value="1"/>
</dbReference>
<name>A0A6N7QY86_9BACI</name>
<keyword evidence="2" id="KW-0802">TPR repeat</keyword>
<gene>
    <name evidence="3" type="ORF">GH885_08825</name>
</gene>
<organism evidence="3 4">
    <name type="scientific">Gracilibacillus thailandensis</name>
    <dbReference type="NCBI Taxonomy" id="563735"/>
    <lineage>
        <taxon>Bacteria</taxon>
        <taxon>Bacillati</taxon>
        <taxon>Bacillota</taxon>
        <taxon>Bacilli</taxon>
        <taxon>Bacillales</taxon>
        <taxon>Bacillaceae</taxon>
        <taxon>Gracilibacillus</taxon>
    </lineage>
</organism>
<dbReference type="InterPro" id="IPR019734">
    <property type="entry name" value="TPR_rpt"/>
</dbReference>
<evidence type="ECO:0000256" key="2">
    <source>
        <dbReference type="ARBA" id="ARBA00022803"/>
    </source>
</evidence>
<evidence type="ECO:0000313" key="4">
    <source>
        <dbReference type="Proteomes" id="UP000435187"/>
    </source>
</evidence>
<proteinExistence type="predicted"/>
<protein>
    <submittedName>
        <fullName evidence="3">Tetratricopeptide repeat protein</fullName>
    </submittedName>
</protein>
<dbReference type="Gene3D" id="1.25.40.10">
    <property type="entry name" value="Tetratricopeptide repeat domain"/>
    <property type="match status" value="3"/>
</dbReference>
<evidence type="ECO:0000256" key="1">
    <source>
        <dbReference type="ARBA" id="ARBA00022737"/>
    </source>
</evidence>
<keyword evidence="1" id="KW-0677">Repeat</keyword>
<dbReference type="PANTHER" id="PTHR45641:SF19">
    <property type="entry name" value="NEPHROCYSTIN-3"/>
    <property type="match status" value="1"/>
</dbReference>
<dbReference type="PANTHER" id="PTHR45641">
    <property type="entry name" value="TETRATRICOPEPTIDE REPEAT PROTEIN (AFU_ORTHOLOGUE AFUA_6G03870)"/>
    <property type="match status" value="1"/>
</dbReference>
<dbReference type="EMBL" id="WJEE01000015">
    <property type="protein sequence ID" value="MRI66454.1"/>
    <property type="molecule type" value="Genomic_DNA"/>
</dbReference>
<keyword evidence="4" id="KW-1185">Reference proteome</keyword>
<dbReference type="SMART" id="SM00028">
    <property type="entry name" value="TPR"/>
    <property type="match status" value="7"/>
</dbReference>
<accession>A0A6N7QY86</accession>
<reference evidence="3 4" key="1">
    <citation type="submission" date="2019-10" db="EMBL/GenBank/DDBJ databases">
        <title>Gracilibacillus salitolerans sp. nov., a moderate halophile isolated from a saline soil in northwest China.</title>
        <authorList>
            <person name="Gan L."/>
        </authorList>
    </citation>
    <scope>NUCLEOTIDE SEQUENCE [LARGE SCALE GENOMIC DNA]</scope>
    <source>
        <strain evidence="3 4">TP2-8</strain>
    </source>
</reference>